<dbReference type="PROSITE" id="PS50801">
    <property type="entry name" value="STAS"/>
    <property type="match status" value="1"/>
</dbReference>
<dbReference type="CDD" id="cd07043">
    <property type="entry name" value="STAS_anti-anti-sigma_factors"/>
    <property type="match status" value="1"/>
</dbReference>
<evidence type="ECO:0000256" key="1">
    <source>
        <dbReference type="ARBA" id="ARBA00009013"/>
    </source>
</evidence>
<dbReference type="Gene3D" id="3.30.750.24">
    <property type="entry name" value="STAS domain"/>
    <property type="match status" value="1"/>
</dbReference>
<dbReference type="PANTHER" id="PTHR33495:SF2">
    <property type="entry name" value="ANTI-SIGMA FACTOR ANTAGONIST TM_1081-RELATED"/>
    <property type="match status" value="1"/>
</dbReference>
<comment type="caution">
    <text evidence="4">The sequence shown here is derived from an EMBL/GenBank/DDBJ whole genome shotgun (WGS) entry which is preliminary data.</text>
</comment>
<evidence type="ECO:0000313" key="4">
    <source>
        <dbReference type="EMBL" id="MBB5957984.1"/>
    </source>
</evidence>
<protein>
    <recommendedName>
        <fullName evidence="2">Anti-sigma factor antagonist</fullName>
    </recommendedName>
</protein>
<keyword evidence="5" id="KW-1185">Reference proteome</keyword>
<dbReference type="AlphaFoldDB" id="A0A841CNP3"/>
<name>A0A841CNP3_9PSEU</name>
<dbReference type="NCBIfam" id="TIGR00377">
    <property type="entry name" value="ant_ant_sig"/>
    <property type="match status" value="1"/>
</dbReference>
<comment type="similarity">
    <text evidence="1 2">Belongs to the anti-sigma-factor antagonist family.</text>
</comment>
<dbReference type="EMBL" id="JACHJN010000007">
    <property type="protein sequence ID" value="MBB5957984.1"/>
    <property type="molecule type" value="Genomic_DNA"/>
</dbReference>
<dbReference type="InterPro" id="IPR036513">
    <property type="entry name" value="STAS_dom_sf"/>
</dbReference>
<feature type="domain" description="STAS" evidence="3">
    <location>
        <begin position="17"/>
        <end position="117"/>
    </location>
</feature>
<dbReference type="InterPro" id="IPR002645">
    <property type="entry name" value="STAS_dom"/>
</dbReference>
<proteinExistence type="inferred from homology"/>
<reference evidence="4 5" key="1">
    <citation type="submission" date="2020-08" db="EMBL/GenBank/DDBJ databases">
        <title>Genomic Encyclopedia of Type Strains, Phase III (KMG-III): the genomes of soil and plant-associated and newly described type strains.</title>
        <authorList>
            <person name="Whitman W."/>
        </authorList>
    </citation>
    <scope>NUCLEOTIDE SEQUENCE [LARGE SCALE GENOMIC DNA]</scope>
    <source>
        <strain evidence="4 5">CECT 8640</strain>
    </source>
</reference>
<dbReference type="GO" id="GO:0043856">
    <property type="term" value="F:anti-sigma factor antagonist activity"/>
    <property type="evidence" value="ECO:0007669"/>
    <property type="project" value="InterPro"/>
</dbReference>
<dbReference type="Proteomes" id="UP000547510">
    <property type="component" value="Unassembled WGS sequence"/>
</dbReference>
<dbReference type="Pfam" id="PF01740">
    <property type="entry name" value="STAS"/>
    <property type="match status" value="1"/>
</dbReference>
<evidence type="ECO:0000256" key="2">
    <source>
        <dbReference type="RuleBase" id="RU003749"/>
    </source>
</evidence>
<evidence type="ECO:0000313" key="5">
    <source>
        <dbReference type="Proteomes" id="UP000547510"/>
    </source>
</evidence>
<accession>A0A841CNP3</accession>
<evidence type="ECO:0000259" key="3">
    <source>
        <dbReference type="PROSITE" id="PS50801"/>
    </source>
</evidence>
<organism evidence="4 5">
    <name type="scientific">Saccharothrix tamanrassetensis</name>
    <dbReference type="NCBI Taxonomy" id="1051531"/>
    <lineage>
        <taxon>Bacteria</taxon>
        <taxon>Bacillati</taxon>
        <taxon>Actinomycetota</taxon>
        <taxon>Actinomycetes</taxon>
        <taxon>Pseudonocardiales</taxon>
        <taxon>Pseudonocardiaceae</taxon>
        <taxon>Saccharothrix</taxon>
    </lineage>
</organism>
<sequence length="122" mass="12900">MTERTTRPAAGTRLEHGISLIRVSGALDSGSQQAVTAELDTAFDTHPDSIVLDLRDVDFLGSAGIGLLVNARHRAARLDVPFAVVADNRSVLRPLRVSQVDGALPLHPTLEDALAAVRLAAT</sequence>
<dbReference type="RefSeq" id="WP_184693578.1">
    <property type="nucleotide sequence ID" value="NZ_JACHJN010000007.1"/>
</dbReference>
<dbReference type="InterPro" id="IPR003658">
    <property type="entry name" value="Anti-sigma_ant"/>
</dbReference>
<dbReference type="PANTHER" id="PTHR33495">
    <property type="entry name" value="ANTI-SIGMA FACTOR ANTAGONIST TM_1081-RELATED-RELATED"/>
    <property type="match status" value="1"/>
</dbReference>
<dbReference type="SUPFAM" id="SSF52091">
    <property type="entry name" value="SpoIIaa-like"/>
    <property type="match status" value="1"/>
</dbReference>
<gene>
    <name evidence="4" type="ORF">FHS29_004592</name>
</gene>